<evidence type="ECO:0000256" key="2">
    <source>
        <dbReference type="SAM" id="SignalP"/>
    </source>
</evidence>
<dbReference type="Proteomes" id="UP000012589">
    <property type="component" value="Unassembled WGS sequence"/>
</dbReference>
<feature type="domain" description="BIG2" evidence="3">
    <location>
        <begin position="463"/>
        <end position="502"/>
    </location>
</feature>
<dbReference type="PATRIC" id="fig|1235802.3.peg.3346"/>
<protein>
    <submittedName>
        <fullName evidence="5">Uncharacterized protein</fullName>
    </submittedName>
</protein>
<dbReference type="AlphaFoldDB" id="N2ADF7"/>
<feature type="chain" id="PRO_5038965547" evidence="2">
    <location>
        <begin position="32"/>
        <end position="619"/>
    </location>
</feature>
<evidence type="ECO:0000259" key="4">
    <source>
        <dbReference type="Pfam" id="PF19789"/>
    </source>
</evidence>
<dbReference type="STRING" id="1235802.C823_03163"/>
<evidence type="ECO:0000313" key="6">
    <source>
        <dbReference type="Proteomes" id="UP000012589"/>
    </source>
</evidence>
<keyword evidence="2" id="KW-0732">Signal</keyword>
<dbReference type="EMBL" id="AQFT01000096">
    <property type="protein sequence ID" value="EMZ24478.1"/>
    <property type="molecule type" value="Genomic_DNA"/>
</dbReference>
<organism evidence="5 6">
    <name type="scientific">Eubacterium plexicaudatum ASF492</name>
    <dbReference type="NCBI Taxonomy" id="1235802"/>
    <lineage>
        <taxon>Bacteria</taxon>
        <taxon>Bacillati</taxon>
        <taxon>Bacillota</taxon>
        <taxon>Clostridia</taxon>
        <taxon>Eubacteriales</taxon>
        <taxon>Eubacteriaceae</taxon>
        <taxon>Eubacterium</taxon>
    </lineage>
</organism>
<dbReference type="Pfam" id="PF02368">
    <property type="entry name" value="Big_2"/>
    <property type="match status" value="1"/>
</dbReference>
<feature type="signal peptide" evidence="2">
    <location>
        <begin position="1"/>
        <end position="31"/>
    </location>
</feature>
<dbReference type="HOGENOM" id="CLU_441286_0_0_9"/>
<dbReference type="Gene3D" id="2.60.40.1080">
    <property type="match status" value="1"/>
</dbReference>
<dbReference type="OrthoDB" id="384490at2"/>
<gene>
    <name evidence="5" type="ORF">C823_03163</name>
</gene>
<dbReference type="Pfam" id="PF19789">
    <property type="entry name" value="DUF6273"/>
    <property type="match status" value="1"/>
</dbReference>
<name>N2ADF7_9FIRM</name>
<feature type="domain" description="DUF6273" evidence="4">
    <location>
        <begin position="141"/>
        <end position="288"/>
    </location>
</feature>
<evidence type="ECO:0000256" key="1">
    <source>
        <dbReference type="SAM" id="MobiDB-lite"/>
    </source>
</evidence>
<dbReference type="InterPro" id="IPR046240">
    <property type="entry name" value="DUF6273"/>
</dbReference>
<feature type="region of interest" description="Disordered" evidence="1">
    <location>
        <begin position="317"/>
        <end position="339"/>
    </location>
</feature>
<dbReference type="eggNOG" id="ENOG5032ZQP">
    <property type="taxonomic scope" value="Bacteria"/>
</dbReference>
<dbReference type="InterPro" id="IPR008964">
    <property type="entry name" value="Invasin/intimin_cell_adhesion"/>
</dbReference>
<keyword evidence="6" id="KW-1185">Reference proteome</keyword>
<accession>N2ADF7</accession>
<dbReference type="SUPFAM" id="SSF49373">
    <property type="entry name" value="Invasin/intimin cell-adhesion fragments"/>
    <property type="match status" value="1"/>
</dbReference>
<sequence length="619" mass="69446">MKRENNHKIVKKYKKKNVCLIAVLFALICFARTDRMRAETVDAGVPQGPQYNDDATQVIYTNIFFGSYPQSEIKGSALTPEITGAAYDSYGDAWVGDVKYRRVRASDTNNEEQFGTEEYRYFKWERIRWRVLSNDGKTLQILSDTGLDCKSYHEMGAAVTWEDSSLRKWLNGAFYRTAFDNTERAAIARQSVDNSDYAADGSGGGTQDDIFIPSMEEMSNRSYGFTTAVQNPSPCRQIPASDYAYAMGARLGDEDGMGDQCCWWWLRTPASEEKDAFRYAALIGSTGAFSLYGLVENKYRAVVPMLHIKIDSRAWQREDDASSGTGGGEAAEKPLTVSAPNMQRSQNVAAFDVEAGGGLTDDYEYQWYYAPSDTGSGHPLSESDYKSIVWQGKALYIDLKADDVPDGLYLYCAVSDGRTTVESSRIWFSKKKKSQTITYNKGTMENDRLEYGASFSLKAKSNGEASVISYKSSNSKIVSVSKTGKLKAKNYGKATITITASDSPTDEYGKTTKKIALTVVPRQVQLQKIVRTRNSQGKLESVYVEWKKDKTIDGCQYNIAYNQNYTNSTNGEKAGKDNFVRLKYLDVSKDKLYIRVRTYKKAGKKTYYGKWSKSYMLAI</sequence>
<comment type="caution">
    <text evidence="5">The sequence shown here is derived from an EMBL/GenBank/DDBJ whole genome shotgun (WGS) entry which is preliminary data.</text>
</comment>
<reference evidence="5 6" key="1">
    <citation type="journal article" date="2014" name="Genome Announc.">
        <title>Draft genome sequences of the altered schaedler flora, a defined bacterial community from gnotobiotic mice.</title>
        <authorList>
            <person name="Wannemuehler M.J."/>
            <person name="Overstreet A.M."/>
            <person name="Ward D.V."/>
            <person name="Phillips G.J."/>
        </authorList>
    </citation>
    <scope>NUCLEOTIDE SEQUENCE [LARGE SCALE GENOMIC DNA]</scope>
    <source>
        <strain evidence="5 6">ASF492</strain>
    </source>
</reference>
<evidence type="ECO:0000313" key="5">
    <source>
        <dbReference type="EMBL" id="EMZ24478.1"/>
    </source>
</evidence>
<proteinExistence type="predicted"/>
<evidence type="ECO:0000259" key="3">
    <source>
        <dbReference type="Pfam" id="PF02368"/>
    </source>
</evidence>
<dbReference type="InterPro" id="IPR003343">
    <property type="entry name" value="Big_2"/>
</dbReference>